<accession>A0A4P7BIH9</accession>
<dbReference type="EMBL" id="CP038026">
    <property type="protein sequence ID" value="QBQ38032.1"/>
    <property type="molecule type" value="Genomic_DNA"/>
</dbReference>
<gene>
    <name evidence="2" type="ORF">E1742_18955</name>
    <name evidence="1" type="ORF">GCM10007388_41540</name>
</gene>
<dbReference type="Proteomes" id="UP000619512">
    <property type="component" value="Unassembled WGS sequence"/>
</dbReference>
<dbReference type="RefSeq" id="WP_134386646.1">
    <property type="nucleotide sequence ID" value="NZ_BMWW01000008.1"/>
</dbReference>
<dbReference type="AlphaFoldDB" id="A0A4P7BIH9"/>
<dbReference type="EMBL" id="BMWW01000008">
    <property type="protein sequence ID" value="GGZ03546.1"/>
    <property type="molecule type" value="Genomic_DNA"/>
</dbReference>
<evidence type="ECO:0000313" key="4">
    <source>
        <dbReference type="Proteomes" id="UP000619512"/>
    </source>
</evidence>
<organism evidence="1 4">
    <name type="scientific">Pseudoduganella plicata</name>
    <dbReference type="NCBI Taxonomy" id="321984"/>
    <lineage>
        <taxon>Bacteria</taxon>
        <taxon>Pseudomonadati</taxon>
        <taxon>Pseudomonadota</taxon>
        <taxon>Betaproteobacteria</taxon>
        <taxon>Burkholderiales</taxon>
        <taxon>Oxalobacteraceae</taxon>
        <taxon>Telluria group</taxon>
        <taxon>Pseudoduganella</taxon>
    </lineage>
</organism>
<protein>
    <submittedName>
        <fullName evidence="1">Uncharacterized protein</fullName>
    </submittedName>
</protein>
<evidence type="ECO:0000313" key="2">
    <source>
        <dbReference type="EMBL" id="QBQ38032.1"/>
    </source>
</evidence>
<keyword evidence="3" id="KW-1185">Reference proteome</keyword>
<evidence type="ECO:0000313" key="1">
    <source>
        <dbReference type="EMBL" id="GGZ03546.1"/>
    </source>
</evidence>
<evidence type="ECO:0000313" key="3">
    <source>
        <dbReference type="Proteomes" id="UP000294359"/>
    </source>
</evidence>
<dbReference type="Proteomes" id="UP000294359">
    <property type="component" value="Chromosome"/>
</dbReference>
<proteinExistence type="predicted"/>
<name>A0A4P7BIH9_9BURK</name>
<reference evidence="1" key="1">
    <citation type="journal article" date="2014" name="Int. J. Syst. Evol. Microbiol.">
        <title>Complete genome sequence of Corynebacterium casei LMG S-19264T (=DSM 44701T), isolated from a smear-ripened cheese.</title>
        <authorList>
            <consortium name="US DOE Joint Genome Institute (JGI-PGF)"/>
            <person name="Walter F."/>
            <person name="Albersmeier A."/>
            <person name="Kalinowski J."/>
            <person name="Ruckert C."/>
        </authorList>
    </citation>
    <scope>NUCLEOTIDE SEQUENCE</scope>
    <source>
        <strain evidence="1">KCTC 12344</strain>
    </source>
</reference>
<dbReference type="OrthoDB" id="8759321at2"/>
<reference evidence="1" key="3">
    <citation type="submission" date="2022-12" db="EMBL/GenBank/DDBJ databases">
        <authorList>
            <person name="Sun Q."/>
            <person name="Kim S."/>
        </authorList>
    </citation>
    <scope>NUCLEOTIDE SEQUENCE</scope>
    <source>
        <strain evidence="1">KCTC 12344</strain>
    </source>
</reference>
<sequence length="79" mass="8762">MTRQAYRGHLIEVAATSGPQGYGYEATIADEATEIHRHRLVQPPGTFDSREMAHDHAFASARAWIDGSPLHWPFAPPHA</sequence>
<reference evidence="2 3" key="2">
    <citation type="submission" date="2019-03" db="EMBL/GenBank/DDBJ databases">
        <title>Draft Genome Sequences of Six Type Strains of the Genus Massilia.</title>
        <authorList>
            <person name="Miess H."/>
            <person name="Frediansyhah A."/>
            <person name="Gross H."/>
        </authorList>
    </citation>
    <scope>NUCLEOTIDE SEQUENCE [LARGE SCALE GENOMIC DNA]</scope>
    <source>
        <strain evidence="2 3">DSM 17505</strain>
    </source>
</reference>